<evidence type="ECO:0000313" key="2">
    <source>
        <dbReference type="EMBL" id="KAA2238061.1"/>
    </source>
</evidence>
<dbReference type="AlphaFoldDB" id="A0A5B2VG15"/>
<dbReference type="InterPro" id="IPR029058">
    <property type="entry name" value="AB_hydrolase_fold"/>
</dbReference>
<accession>A0A5B2VG15</accession>
<feature type="domain" description="AB hydrolase-1" evidence="1">
    <location>
        <begin position="35"/>
        <end position="278"/>
    </location>
</feature>
<proteinExistence type="predicted"/>
<comment type="caution">
    <text evidence="2">The sequence shown here is derived from an EMBL/GenBank/DDBJ whole genome shotgun (WGS) entry which is preliminary data.</text>
</comment>
<dbReference type="EMBL" id="VUOA01000016">
    <property type="protein sequence ID" value="KAA2238061.1"/>
    <property type="molecule type" value="Genomic_DNA"/>
</dbReference>
<dbReference type="OrthoDB" id="9808398at2"/>
<dbReference type="InterPro" id="IPR000073">
    <property type="entry name" value="AB_hydrolase_1"/>
</dbReference>
<dbReference type="Pfam" id="PF12697">
    <property type="entry name" value="Abhydrolase_6"/>
    <property type="match status" value="1"/>
</dbReference>
<sequence>MSHPTLPPAIDGERTTTLRRSGPLSYYVRGEGEPILLIHSINAAASAYEMRPLAHALQGRKVYVPDLPGFGFSDRSNRDYTIRLYTDAIHDMLDVIAHDEGEGAIDAVALSLSSEFLGRAAVERPAAFRTLAMITPTGFERGSSTRRGQTGSSREIPGLYKALTAPPWHTGLFNLLVSRRSIAFFLKRTFGSDNFGRDLLDYDYATSHQPGAENAPYAFVSGRLFARDIRTIYEALTLPVCVLHATRGDFKDFSEADWARARANWDFQAFDAGAMVHFEQLKPLLSAYEAFLARSGQPQPAVAF</sequence>
<reference evidence="2 3" key="2">
    <citation type="submission" date="2019-09" db="EMBL/GenBank/DDBJ databases">
        <authorList>
            <person name="Jin C."/>
        </authorList>
    </citation>
    <scope>NUCLEOTIDE SEQUENCE [LARGE SCALE GENOMIC DNA]</scope>
    <source>
        <strain evidence="2 3">BN140002</strain>
    </source>
</reference>
<organism evidence="2 3">
    <name type="scientific">Salinarimonas soli</name>
    <dbReference type="NCBI Taxonomy" id="1638099"/>
    <lineage>
        <taxon>Bacteria</taxon>
        <taxon>Pseudomonadati</taxon>
        <taxon>Pseudomonadota</taxon>
        <taxon>Alphaproteobacteria</taxon>
        <taxon>Hyphomicrobiales</taxon>
        <taxon>Salinarimonadaceae</taxon>
        <taxon>Salinarimonas</taxon>
    </lineage>
</organism>
<dbReference type="PANTHER" id="PTHR46438:SF2">
    <property type="entry name" value="ALPHA_BETA-HYDROLASES SUPERFAMILY PROTEIN"/>
    <property type="match status" value="1"/>
</dbReference>
<dbReference type="RefSeq" id="WP_149816393.1">
    <property type="nucleotide sequence ID" value="NZ_VUOA01000016.1"/>
</dbReference>
<name>A0A5B2VG15_9HYPH</name>
<keyword evidence="3" id="KW-1185">Reference proteome</keyword>
<dbReference type="SUPFAM" id="SSF53474">
    <property type="entry name" value="alpha/beta-Hydrolases"/>
    <property type="match status" value="1"/>
</dbReference>
<keyword evidence="2" id="KW-0378">Hydrolase</keyword>
<evidence type="ECO:0000259" key="1">
    <source>
        <dbReference type="Pfam" id="PF12697"/>
    </source>
</evidence>
<dbReference type="GO" id="GO:0016787">
    <property type="term" value="F:hydrolase activity"/>
    <property type="evidence" value="ECO:0007669"/>
    <property type="project" value="UniProtKB-KW"/>
</dbReference>
<evidence type="ECO:0000313" key="3">
    <source>
        <dbReference type="Proteomes" id="UP000323142"/>
    </source>
</evidence>
<gene>
    <name evidence="2" type="ORF">F0L46_07270</name>
</gene>
<dbReference type="Proteomes" id="UP000323142">
    <property type="component" value="Unassembled WGS sequence"/>
</dbReference>
<reference evidence="2 3" key="1">
    <citation type="submission" date="2019-09" db="EMBL/GenBank/DDBJ databases">
        <title>Salinarimonas rosea gen. nov., sp. nov., a new member of the a-2 subgroup of the Proteobacteria.</title>
        <authorList>
            <person name="Liu J."/>
        </authorList>
    </citation>
    <scope>NUCLEOTIDE SEQUENCE [LARGE SCALE GENOMIC DNA]</scope>
    <source>
        <strain evidence="2 3">BN140002</strain>
    </source>
</reference>
<dbReference type="PANTHER" id="PTHR46438">
    <property type="entry name" value="ALPHA/BETA-HYDROLASES SUPERFAMILY PROTEIN"/>
    <property type="match status" value="1"/>
</dbReference>
<protein>
    <submittedName>
        <fullName evidence="2">Alpha/beta hydrolase</fullName>
    </submittedName>
</protein>
<dbReference type="Gene3D" id="3.40.50.1820">
    <property type="entry name" value="alpha/beta hydrolase"/>
    <property type="match status" value="1"/>
</dbReference>